<keyword evidence="1" id="KW-0175">Coiled coil</keyword>
<dbReference type="Proteomes" id="UP001652700">
    <property type="component" value="Unplaced"/>
</dbReference>
<feature type="coiled-coil region" evidence="1">
    <location>
        <begin position="3"/>
        <end position="64"/>
    </location>
</feature>
<keyword evidence="3" id="KW-1185">Reference proteome</keyword>
<sequence length="279" mass="31681">MSIKQLIRNRNSLTQELAMLNEFATSIDTNLPTISDVEYRLTGYNDLLQEFNQLQRTIEEKCDETDLETHYETRKQFKTSFFDAMAILMNYVNKNAINVTNGTTFPNSNQSFDYIKNNFLPKIKSNISHTKDQCRLDNCKKCSKKHSTLLHIDSQIKSTIILEPSTSQTNLLVENKIPVTQVLLPTVTFQGKDKYNNFHKARAILDSGAQSNLFTEPFCQKINIPLINRHIPIIGINQSESITHKKSSINIISSNKQFSTILNCPVVPSSLQGGGYVKT</sequence>
<accession>A0ABM5K0I2</accession>
<proteinExistence type="predicted"/>
<dbReference type="RefSeq" id="XP_050503701.1">
    <property type="nucleotide sequence ID" value="XM_050647744.1"/>
</dbReference>
<evidence type="ECO:0000313" key="3">
    <source>
        <dbReference type="Proteomes" id="UP001652700"/>
    </source>
</evidence>
<protein>
    <submittedName>
        <fullName evidence="2">Uncharacterized protein</fullName>
    </submittedName>
</protein>
<dbReference type="GeneID" id="126882752"/>
<evidence type="ECO:0000313" key="2">
    <source>
        <dbReference type="EnsemblMetazoa" id="XP_050503701.1"/>
    </source>
</evidence>
<organism evidence="2 3">
    <name type="scientific">Diabrotica virgifera virgifera</name>
    <name type="common">western corn rootworm</name>
    <dbReference type="NCBI Taxonomy" id="50390"/>
    <lineage>
        <taxon>Eukaryota</taxon>
        <taxon>Metazoa</taxon>
        <taxon>Ecdysozoa</taxon>
        <taxon>Arthropoda</taxon>
        <taxon>Hexapoda</taxon>
        <taxon>Insecta</taxon>
        <taxon>Pterygota</taxon>
        <taxon>Neoptera</taxon>
        <taxon>Endopterygota</taxon>
        <taxon>Coleoptera</taxon>
        <taxon>Polyphaga</taxon>
        <taxon>Cucujiformia</taxon>
        <taxon>Chrysomeloidea</taxon>
        <taxon>Chrysomelidae</taxon>
        <taxon>Galerucinae</taxon>
        <taxon>Diabroticina</taxon>
        <taxon>Diabroticites</taxon>
        <taxon>Diabrotica</taxon>
    </lineage>
</organism>
<dbReference type="EnsemblMetazoa" id="XM_050647744.1">
    <property type="protein sequence ID" value="XP_050503701.1"/>
    <property type="gene ID" value="LOC126882752"/>
</dbReference>
<name>A0ABM5K0I2_DIAVI</name>
<reference evidence="2" key="1">
    <citation type="submission" date="2025-05" db="UniProtKB">
        <authorList>
            <consortium name="EnsemblMetazoa"/>
        </authorList>
    </citation>
    <scope>IDENTIFICATION</scope>
</reference>
<evidence type="ECO:0000256" key="1">
    <source>
        <dbReference type="SAM" id="Coils"/>
    </source>
</evidence>